<keyword evidence="3" id="KW-0812">Transmembrane</keyword>
<evidence type="ECO:0000256" key="2">
    <source>
        <dbReference type="ARBA" id="ARBA00023136"/>
    </source>
</evidence>
<dbReference type="InterPro" id="IPR044839">
    <property type="entry name" value="NDR1-like"/>
</dbReference>
<proteinExistence type="predicted"/>
<sequence>MGPSSPVGDISRSTEYVIGYPVCNQWNIGNSTRQSNDQHYQQDMGAESADGTIRSTEYVIGCPVYRYTDNVSMESNNQSLIDMSDQSFSLQGMRSSYGSTQPNTTNNNGSSNYVEAYRSSVQVPLTDDDSLSPCTPCLKLGFISFAFIVFGGLLLISAYTRYERLPAVNVDSISLSPLNVSDNQITAEWNFDFLIADSWIGYYDSIDVSLYYNKELLSMTNIGPLKIDSYHQELLQAKVVASSRNISNSVANAIAADKEHGFVSFNVKLLFYAPSTFGSAAEWIRASCKGLEIEFSSNSTTGNMLGKSRKCDVH</sequence>
<dbReference type="AlphaFoldDB" id="A0AAV1QW61"/>
<comment type="subcellular location">
    <subcellularLocation>
        <location evidence="1">Membrane</location>
    </subcellularLocation>
</comment>
<comment type="caution">
    <text evidence="4">The sequence shown here is derived from an EMBL/GenBank/DDBJ whole genome shotgun (WGS) entry which is preliminary data.</text>
</comment>
<evidence type="ECO:0008006" key="6">
    <source>
        <dbReference type="Google" id="ProtNLM"/>
    </source>
</evidence>
<accession>A0AAV1QW61</accession>
<dbReference type="PANTHER" id="PTHR31234">
    <property type="entry name" value="LATE EMBRYOGENESIS ABUNDANT (LEA) HYDROXYPROLINE-RICH GLYCOPROTEIN FAMILY"/>
    <property type="match status" value="1"/>
</dbReference>
<dbReference type="Proteomes" id="UP001314170">
    <property type="component" value="Unassembled WGS sequence"/>
</dbReference>
<name>A0AAV1QW61_9ROSI</name>
<protein>
    <recommendedName>
        <fullName evidence="6">Transmembrane protein</fullName>
    </recommendedName>
</protein>
<evidence type="ECO:0000256" key="3">
    <source>
        <dbReference type="SAM" id="Phobius"/>
    </source>
</evidence>
<evidence type="ECO:0000313" key="5">
    <source>
        <dbReference type="Proteomes" id="UP001314170"/>
    </source>
</evidence>
<gene>
    <name evidence="4" type="ORF">DCAF_LOCUS3384</name>
</gene>
<keyword evidence="5" id="KW-1185">Reference proteome</keyword>
<evidence type="ECO:0000313" key="4">
    <source>
        <dbReference type="EMBL" id="CAK7325696.1"/>
    </source>
</evidence>
<feature type="transmembrane region" description="Helical" evidence="3">
    <location>
        <begin position="140"/>
        <end position="159"/>
    </location>
</feature>
<reference evidence="4 5" key="1">
    <citation type="submission" date="2024-01" db="EMBL/GenBank/DDBJ databases">
        <authorList>
            <person name="Waweru B."/>
        </authorList>
    </citation>
    <scope>NUCLEOTIDE SEQUENCE [LARGE SCALE GENOMIC DNA]</scope>
</reference>
<dbReference type="GO" id="GO:0005886">
    <property type="term" value="C:plasma membrane"/>
    <property type="evidence" value="ECO:0007669"/>
    <property type="project" value="TreeGrafter"/>
</dbReference>
<dbReference type="EMBL" id="CAWUPB010000850">
    <property type="protein sequence ID" value="CAK7325696.1"/>
    <property type="molecule type" value="Genomic_DNA"/>
</dbReference>
<evidence type="ECO:0000256" key="1">
    <source>
        <dbReference type="ARBA" id="ARBA00004370"/>
    </source>
</evidence>
<keyword evidence="3" id="KW-1133">Transmembrane helix</keyword>
<dbReference type="PANTHER" id="PTHR31234:SF2">
    <property type="entry name" value="OS05G0199100 PROTEIN"/>
    <property type="match status" value="1"/>
</dbReference>
<keyword evidence="2 3" id="KW-0472">Membrane</keyword>
<dbReference type="GO" id="GO:0098542">
    <property type="term" value="P:defense response to other organism"/>
    <property type="evidence" value="ECO:0007669"/>
    <property type="project" value="InterPro"/>
</dbReference>
<organism evidence="4 5">
    <name type="scientific">Dovyalis caffra</name>
    <dbReference type="NCBI Taxonomy" id="77055"/>
    <lineage>
        <taxon>Eukaryota</taxon>
        <taxon>Viridiplantae</taxon>
        <taxon>Streptophyta</taxon>
        <taxon>Embryophyta</taxon>
        <taxon>Tracheophyta</taxon>
        <taxon>Spermatophyta</taxon>
        <taxon>Magnoliopsida</taxon>
        <taxon>eudicotyledons</taxon>
        <taxon>Gunneridae</taxon>
        <taxon>Pentapetalae</taxon>
        <taxon>rosids</taxon>
        <taxon>fabids</taxon>
        <taxon>Malpighiales</taxon>
        <taxon>Salicaceae</taxon>
        <taxon>Flacourtieae</taxon>
        <taxon>Dovyalis</taxon>
    </lineage>
</organism>